<evidence type="ECO:0000313" key="2">
    <source>
        <dbReference type="Proteomes" id="UP000789366"/>
    </source>
</evidence>
<comment type="caution">
    <text evidence="1">The sequence shown here is derived from an EMBL/GenBank/DDBJ whole genome shotgun (WGS) entry which is preliminary data.</text>
</comment>
<reference evidence="1" key="1">
    <citation type="submission" date="2021-06" db="EMBL/GenBank/DDBJ databases">
        <authorList>
            <person name="Kallberg Y."/>
            <person name="Tangrot J."/>
            <person name="Rosling A."/>
        </authorList>
    </citation>
    <scope>NUCLEOTIDE SEQUENCE</scope>
    <source>
        <strain evidence="1">28 12/20/2015</strain>
    </source>
</reference>
<dbReference type="EMBL" id="CAJVPW010035739">
    <property type="protein sequence ID" value="CAG8736283.1"/>
    <property type="molecule type" value="Genomic_DNA"/>
</dbReference>
<proteinExistence type="predicted"/>
<keyword evidence="2" id="KW-1185">Reference proteome</keyword>
<protein>
    <submittedName>
        <fullName evidence="1">1127_t:CDS:1</fullName>
    </submittedName>
</protein>
<sequence length="160" mass="17668">MQSLYAPFTSPLSTICKKKQKISGKKGDTLPDGTKIEKATPLDLLQSDDDNHSSQEDNDDHPTQEDNNEDEGIPDPKDTVINNSKKWNLPSGLYVGEIFDENVSANAEKAKNKKKITIYEKAILRYGASNIIDLSVPQLAAEENSFISKVESMVLKGDVN</sequence>
<gene>
    <name evidence="1" type="ORF">SPELUC_LOCUS13464</name>
</gene>
<name>A0ACA9Q565_9GLOM</name>
<accession>A0ACA9Q565</accession>
<organism evidence="1 2">
    <name type="scientific">Cetraspora pellucida</name>
    <dbReference type="NCBI Taxonomy" id="1433469"/>
    <lineage>
        <taxon>Eukaryota</taxon>
        <taxon>Fungi</taxon>
        <taxon>Fungi incertae sedis</taxon>
        <taxon>Mucoromycota</taxon>
        <taxon>Glomeromycotina</taxon>
        <taxon>Glomeromycetes</taxon>
        <taxon>Diversisporales</taxon>
        <taxon>Gigasporaceae</taxon>
        <taxon>Cetraspora</taxon>
    </lineage>
</organism>
<dbReference type="Proteomes" id="UP000789366">
    <property type="component" value="Unassembled WGS sequence"/>
</dbReference>
<feature type="non-terminal residue" evidence="1">
    <location>
        <position position="160"/>
    </location>
</feature>
<evidence type="ECO:0000313" key="1">
    <source>
        <dbReference type="EMBL" id="CAG8736283.1"/>
    </source>
</evidence>